<name>A0A4C1VK26_EUMVA</name>
<dbReference type="EMBL" id="BGZK01000353">
    <property type="protein sequence ID" value="GBP38752.1"/>
    <property type="molecule type" value="Genomic_DNA"/>
</dbReference>
<feature type="compositionally biased region" description="Basic residues" evidence="1">
    <location>
        <begin position="9"/>
        <end position="19"/>
    </location>
</feature>
<comment type="caution">
    <text evidence="2">The sequence shown here is derived from an EMBL/GenBank/DDBJ whole genome shotgun (WGS) entry which is preliminary data.</text>
</comment>
<reference evidence="2 3" key="1">
    <citation type="journal article" date="2019" name="Commun. Biol.">
        <title>The bagworm genome reveals a unique fibroin gene that provides high tensile strength.</title>
        <authorList>
            <person name="Kono N."/>
            <person name="Nakamura H."/>
            <person name="Ohtoshi R."/>
            <person name="Tomita M."/>
            <person name="Numata K."/>
            <person name="Arakawa K."/>
        </authorList>
    </citation>
    <scope>NUCLEOTIDE SEQUENCE [LARGE SCALE GENOMIC DNA]</scope>
</reference>
<dbReference type="Proteomes" id="UP000299102">
    <property type="component" value="Unassembled WGS sequence"/>
</dbReference>
<keyword evidence="3" id="KW-1185">Reference proteome</keyword>
<proteinExistence type="predicted"/>
<evidence type="ECO:0000256" key="1">
    <source>
        <dbReference type="SAM" id="MobiDB-lite"/>
    </source>
</evidence>
<accession>A0A4C1VK26</accession>
<evidence type="ECO:0000313" key="3">
    <source>
        <dbReference type="Proteomes" id="UP000299102"/>
    </source>
</evidence>
<dbReference type="AlphaFoldDB" id="A0A4C1VK26"/>
<protein>
    <submittedName>
        <fullName evidence="2">Uncharacterized protein</fullName>
    </submittedName>
</protein>
<feature type="region of interest" description="Disordered" evidence="1">
    <location>
        <begin position="1"/>
        <end position="22"/>
    </location>
</feature>
<organism evidence="2 3">
    <name type="scientific">Eumeta variegata</name>
    <name type="common">Bagworm moth</name>
    <name type="synonym">Eumeta japonica</name>
    <dbReference type="NCBI Taxonomy" id="151549"/>
    <lineage>
        <taxon>Eukaryota</taxon>
        <taxon>Metazoa</taxon>
        <taxon>Ecdysozoa</taxon>
        <taxon>Arthropoda</taxon>
        <taxon>Hexapoda</taxon>
        <taxon>Insecta</taxon>
        <taxon>Pterygota</taxon>
        <taxon>Neoptera</taxon>
        <taxon>Endopterygota</taxon>
        <taxon>Lepidoptera</taxon>
        <taxon>Glossata</taxon>
        <taxon>Ditrysia</taxon>
        <taxon>Tineoidea</taxon>
        <taxon>Psychidae</taxon>
        <taxon>Oiketicinae</taxon>
        <taxon>Eumeta</taxon>
    </lineage>
</organism>
<gene>
    <name evidence="2" type="ORF">EVAR_22401_1</name>
</gene>
<evidence type="ECO:0000313" key="2">
    <source>
        <dbReference type="EMBL" id="GBP38752.1"/>
    </source>
</evidence>
<sequence length="79" mass="9259">MKASQWRKIGARRKRRKGRERNTCAISSKPDVVWHLALRTCRGYSVSDWSYSRGGVRQPGLSLRVPYHTYPRAYDLHVK</sequence>